<dbReference type="OrthoDB" id="10257314at2759"/>
<comment type="similarity">
    <text evidence="2">Belongs to the TfdA dioxygenase family.</text>
</comment>
<keyword evidence="6" id="KW-0408">Iron</keyword>
<evidence type="ECO:0000256" key="2">
    <source>
        <dbReference type="ARBA" id="ARBA00005896"/>
    </source>
</evidence>
<comment type="caution">
    <text evidence="8">The sequence shown here is derived from an EMBL/GenBank/DDBJ whole genome shotgun (WGS) entry which is preliminary data.</text>
</comment>
<evidence type="ECO:0000256" key="5">
    <source>
        <dbReference type="ARBA" id="ARBA00023002"/>
    </source>
</evidence>
<evidence type="ECO:0000259" key="7">
    <source>
        <dbReference type="Pfam" id="PF02668"/>
    </source>
</evidence>
<evidence type="ECO:0000256" key="1">
    <source>
        <dbReference type="ARBA" id="ARBA00001954"/>
    </source>
</evidence>
<keyword evidence="9" id="KW-1185">Reference proteome</keyword>
<dbReference type="PANTHER" id="PTHR30468:SF1">
    <property type="entry name" value="ALPHA-KETOGLUTARATE-DEPENDENT SULFONATE DIOXYGENASE"/>
    <property type="match status" value="1"/>
</dbReference>
<dbReference type="OMA" id="HMVRIIP"/>
<dbReference type="Proteomes" id="UP000028545">
    <property type="component" value="Unassembled WGS sequence"/>
</dbReference>
<dbReference type="PANTHER" id="PTHR30468">
    <property type="entry name" value="ALPHA-KETOGLUTARATE-DEPENDENT SULFONATE DIOXYGENASE"/>
    <property type="match status" value="1"/>
</dbReference>
<dbReference type="SUPFAM" id="SSF51197">
    <property type="entry name" value="Clavaminate synthase-like"/>
    <property type="match status" value="1"/>
</dbReference>
<comment type="cofactor">
    <cofactor evidence="1">
        <name>Fe(2+)</name>
        <dbReference type="ChEBI" id="CHEBI:29033"/>
    </cofactor>
</comment>
<accession>A0A084G9M2</accession>
<feature type="domain" description="TauD/TfdA-like" evidence="7">
    <location>
        <begin position="53"/>
        <end position="320"/>
    </location>
</feature>
<evidence type="ECO:0000256" key="6">
    <source>
        <dbReference type="ARBA" id="ARBA00023004"/>
    </source>
</evidence>
<evidence type="ECO:0000256" key="4">
    <source>
        <dbReference type="ARBA" id="ARBA00022964"/>
    </source>
</evidence>
<dbReference type="GO" id="GO:0046872">
    <property type="term" value="F:metal ion binding"/>
    <property type="evidence" value="ECO:0007669"/>
    <property type="project" value="UniProtKB-KW"/>
</dbReference>
<keyword evidence="3" id="KW-0479">Metal-binding</keyword>
<evidence type="ECO:0000256" key="3">
    <source>
        <dbReference type="ARBA" id="ARBA00022723"/>
    </source>
</evidence>
<dbReference type="EMBL" id="JOWA01000089">
    <property type="protein sequence ID" value="KEZ44034.1"/>
    <property type="molecule type" value="Genomic_DNA"/>
</dbReference>
<evidence type="ECO:0000313" key="8">
    <source>
        <dbReference type="EMBL" id="KEZ44034.1"/>
    </source>
</evidence>
<dbReference type="KEGG" id="sapo:SAPIO_CDS3762"/>
<dbReference type="GO" id="GO:0016706">
    <property type="term" value="F:2-oxoglutarate-dependent dioxygenase activity"/>
    <property type="evidence" value="ECO:0007669"/>
    <property type="project" value="TreeGrafter"/>
</dbReference>
<keyword evidence="4" id="KW-0223">Dioxygenase</keyword>
<dbReference type="Gene3D" id="3.60.130.10">
    <property type="entry name" value="Clavaminate synthase-like"/>
    <property type="match status" value="1"/>
</dbReference>
<gene>
    <name evidence="8" type="ORF">SAPIO_CDS3762</name>
</gene>
<evidence type="ECO:0000313" key="9">
    <source>
        <dbReference type="Proteomes" id="UP000028545"/>
    </source>
</evidence>
<dbReference type="InterPro" id="IPR003819">
    <property type="entry name" value="TauD/TfdA-like"/>
</dbReference>
<dbReference type="InterPro" id="IPR051323">
    <property type="entry name" value="AtsK-like"/>
</dbReference>
<organism evidence="8 9">
    <name type="scientific">Pseudallescheria apiosperma</name>
    <name type="common">Scedosporium apiospermum</name>
    <dbReference type="NCBI Taxonomy" id="563466"/>
    <lineage>
        <taxon>Eukaryota</taxon>
        <taxon>Fungi</taxon>
        <taxon>Dikarya</taxon>
        <taxon>Ascomycota</taxon>
        <taxon>Pezizomycotina</taxon>
        <taxon>Sordariomycetes</taxon>
        <taxon>Hypocreomycetidae</taxon>
        <taxon>Microascales</taxon>
        <taxon>Microascaceae</taxon>
        <taxon>Scedosporium</taxon>
    </lineage>
</organism>
<dbReference type="VEuPathDB" id="FungiDB:SAPIO_CDS3762"/>
<reference evidence="8 9" key="1">
    <citation type="journal article" date="2014" name="Genome Announc.">
        <title>Draft genome sequence of the pathogenic fungus Scedosporium apiospermum.</title>
        <authorList>
            <person name="Vandeputte P."/>
            <person name="Ghamrawi S."/>
            <person name="Rechenmann M."/>
            <person name="Iltis A."/>
            <person name="Giraud S."/>
            <person name="Fleury M."/>
            <person name="Thornton C."/>
            <person name="Delhaes L."/>
            <person name="Meyer W."/>
            <person name="Papon N."/>
            <person name="Bouchara J.P."/>
        </authorList>
    </citation>
    <scope>NUCLEOTIDE SEQUENCE [LARGE SCALE GENOMIC DNA]</scope>
    <source>
        <strain evidence="8 9">IHEM 14462</strain>
    </source>
</reference>
<name>A0A084G9M2_PSEDA</name>
<dbReference type="HOGENOM" id="CLU_036005_0_0_1"/>
<proteinExistence type="inferred from homology"/>
<dbReference type="RefSeq" id="XP_016643833.1">
    <property type="nucleotide sequence ID" value="XM_016786490.1"/>
</dbReference>
<dbReference type="GO" id="GO:0005737">
    <property type="term" value="C:cytoplasm"/>
    <property type="evidence" value="ECO:0007669"/>
    <property type="project" value="TreeGrafter"/>
</dbReference>
<dbReference type="InterPro" id="IPR042098">
    <property type="entry name" value="TauD-like_sf"/>
</dbReference>
<protein>
    <recommendedName>
        <fullName evidence="7">TauD/TfdA-like domain-containing protein</fullName>
    </recommendedName>
</protein>
<dbReference type="GeneID" id="27722834"/>
<sequence>MPSKPLYPAYLPTRPDGPSVPIAVPFFEADEPARRANPAKPSLLKAGVTAINVTPRIGTEIRGVQISELSKEGLDELALLAAERGVVVFRDQDFADIGFERQLEIARHYGPLHKHPTMGFPKGTSSEFHVVYADENSGNLRSLLGPRTTYDLWHIDQTFTANIPSTTFFWVLEIPEAGGGDTAFASLTAAYEALSPAFRETLHSLKLRHTSASIGEVRRVGAERAYAEAINATHPLVIKHPVTGKPSLFVSPTIAHAVDGFLPEESEALLSFLNNHIRSLDFGCRLKWEKGSVVIWDQRSVAHTAIPDFKDHERRHMVRMIPYGVKPEPYSK</sequence>
<keyword evidence="5" id="KW-0560">Oxidoreductase</keyword>
<dbReference type="AlphaFoldDB" id="A0A084G9M2"/>
<dbReference type="Pfam" id="PF02668">
    <property type="entry name" value="TauD"/>
    <property type="match status" value="1"/>
</dbReference>